<proteinExistence type="inferred from homology"/>
<dbReference type="Pfam" id="PF04909">
    <property type="entry name" value="Amidohydro_2"/>
    <property type="match status" value="1"/>
</dbReference>
<dbReference type="AlphaFoldDB" id="A0A024S6P2"/>
<organism evidence="4 5">
    <name type="scientific">Hypocrea jecorina (strain ATCC 56765 / BCRC 32924 / NRRL 11460 / Rut C-30)</name>
    <name type="common">Trichoderma reesei</name>
    <dbReference type="NCBI Taxonomy" id="1344414"/>
    <lineage>
        <taxon>Eukaryota</taxon>
        <taxon>Fungi</taxon>
        <taxon>Dikarya</taxon>
        <taxon>Ascomycota</taxon>
        <taxon>Pezizomycotina</taxon>
        <taxon>Sordariomycetes</taxon>
        <taxon>Hypocreomycetidae</taxon>
        <taxon>Hypocreales</taxon>
        <taxon>Hypocreaceae</taxon>
        <taxon>Trichoderma</taxon>
    </lineage>
</organism>
<feature type="domain" description="Amidohydrolase-related" evidence="3">
    <location>
        <begin position="133"/>
        <end position="382"/>
    </location>
</feature>
<evidence type="ECO:0000313" key="4">
    <source>
        <dbReference type="EMBL" id="ETR99866.1"/>
    </source>
</evidence>
<accession>A0A024S6P2</accession>
<gene>
    <name evidence="4" type="ORF">M419DRAFT_142173</name>
</gene>
<evidence type="ECO:0000259" key="3">
    <source>
        <dbReference type="Pfam" id="PF04909"/>
    </source>
</evidence>
<evidence type="ECO:0000256" key="1">
    <source>
        <dbReference type="ARBA" id="ARBA00038310"/>
    </source>
</evidence>
<evidence type="ECO:0000256" key="2">
    <source>
        <dbReference type="SAM" id="MobiDB-lite"/>
    </source>
</evidence>
<dbReference type="EMBL" id="KI911154">
    <property type="protein sequence ID" value="ETR99866.1"/>
    <property type="molecule type" value="Genomic_DNA"/>
</dbReference>
<dbReference type="InterPro" id="IPR006680">
    <property type="entry name" value="Amidohydro-rel"/>
</dbReference>
<reference evidence="5" key="1">
    <citation type="journal article" date="2013" name="Ind. Biotechnol.">
        <title>Comparative genomics analysis of Trichoderma reesei strains.</title>
        <authorList>
            <person name="Koike H."/>
            <person name="Aerts A."/>
            <person name="LaButti K."/>
            <person name="Grigoriev I.V."/>
            <person name="Baker S.E."/>
        </authorList>
    </citation>
    <scope>NUCLEOTIDE SEQUENCE [LARGE SCALE GENOMIC DNA]</scope>
    <source>
        <strain evidence="5">ATCC 56765 / BCRC 32924 / NRRL 11460 / Rut C-30</strain>
    </source>
</reference>
<evidence type="ECO:0000313" key="5">
    <source>
        <dbReference type="Proteomes" id="UP000024376"/>
    </source>
</evidence>
<dbReference type="InterPro" id="IPR052350">
    <property type="entry name" value="Metallo-dep_Lactonases"/>
</dbReference>
<dbReference type="OrthoDB" id="2135488at2759"/>
<dbReference type="InterPro" id="IPR032466">
    <property type="entry name" value="Metal_Hydrolase"/>
</dbReference>
<sequence>MSSSSSSSSQETRLLLPIIDSHIHIYPESEVPNLAWCTPDHPLSGQFSVDQFKHAARSAPSLLGFVFVETDRKHDLEAILSPSSSPSDLDAAWDGPLREVRWLKRVALGTPLPGEGHTPEDKHLCLAIVPWAPLPAGEAILEQYLARVQDEAGEAWPKIKGFRYLLQDKPHGTMLQDKFIEGLKYLGKRGFSFEVGIDQHRRGRKQLEETVEMIGRAHEGVPDDEKVTFIINHLCKPDLTIYNVSSDPSFTAWRTAIFSLGKCSRTYMKLSGAFAEMTPALRSQRDPSHLFQSLLPWLGVVLATFGPRRLMFASDWPVCTVGLETKKKKKDAAEDDGQDEEEEDEAWPKWREVVEKMCWMATLSDEDRAMIFGGTAKEAYRL</sequence>
<name>A0A024S6P2_HYPJR</name>
<dbReference type="SUPFAM" id="SSF51556">
    <property type="entry name" value="Metallo-dependent hydrolases"/>
    <property type="match status" value="1"/>
</dbReference>
<feature type="region of interest" description="Disordered" evidence="2">
    <location>
        <begin position="327"/>
        <end position="346"/>
    </location>
</feature>
<dbReference type="GO" id="GO:0016787">
    <property type="term" value="F:hydrolase activity"/>
    <property type="evidence" value="ECO:0007669"/>
    <property type="project" value="UniProtKB-KW"/>
</dbReference>
<dbReference type="Proteomes" id="UP000024376">
    <property type="component" value="Unassembled WGS sequence"/>
</dbReference>
<dbReference type="PANTHER" id="PTHR43569:SF2">
    <property type="entry name" value="AMIDOHYDROLASE-RELATED DOMAIN-CONTAINING PROTEIN"/>
    <property type="match status" value="1"/>
</dbReference>
<protein>
    <submittedName>
        <fullName evidence="4">Amidohydrolase 2</fullName>
    </submittedName>
</protein>
<comment type="similarity">
    <text evidence="1">Belongs to the metallo-dependent hydrolases superfamily.</text>
</comment>
<feature type="compositionally biased region" description="Acidic residues" evidence="2">
    <location>
        <begin position="333"/>
        <end position="345"/>
    </location>
</feature>
<dbReference type="KEGG" id="trr:M419DRAFT_142173"/>
<dbReference type="HOGENOM" id="CLU_044590_1_0_1"/>
<dbReference type="Gene3D" id="3.20.20.140">
    <property type="entry name" value="Metal-dependent hydrolases"/>
    <property type="match status" value="1"/>
</dbReference>
<dbReference type="PANTHER" id="PTHR43569">
    <property type="entry name" value="AMIDOHYDROLASE"/>
    <property type="match status" value="1"/>
</dbReference>
<keyword evidence="4" id="KW-0378">Hydrolase</keyword>